<accession>A0A2V3V6W5</accession>
<dbReference type="Gene3D" id="1.20.1260.10">
    <property type="match status" value="1"/>
</dbReference>
<dbReference type="AlphaFoldDB" id="A0A2V3V6W5"/>
<feature type="domain" description="DUF2383" evidence="1">
    <location>
        <begin position="8"/>
        <end position="115"/>
    </location>
</feature>
<dbReference type="Proteomes" id="UP000248014">
    <property type="component" value="Unassembled WGS sequence"/>
</dbReference>
<dbReference type="OrthoDB" id="7265085at2"/>
<dbReference type="EMBL" id="QJJM01000004">
    <property type="protein sequence ID" value="PXW77523.1"/>
    <property type="molecule type" value="Genomic_DNA"/>
</dbReference>
<dbReference type="Pfam" id="PF09537">
    <property type="entry name" value="DUF2383"/>
    <property type="match status" value="1"/>
</dbReference>
<gene>
    <name evidence="2" type="ORF">C7451_10416</name>
</gene>
<proteinExistence type="predicted"/>
<name>A0A2V3V6W5_9SPHN</name>
<evidence type="ECO:0000259" key="1">
    <source>
        <dbReference type="Pfam" id="PF09537"/>
    </source>
</evidence>
<reference evidence="2 3" key="1">
    <citation type="submission" date="2018-05" db="EMBL/GenBank/DDBJ databases">
        <title>Genomic Encyclopedia of Type Strains, Phase IV (KMG-IV): sequencing the most valuable type-strain genomes for metagenomic binning, comparative biology and taxonomic classification.</title>
        <authorList>
            <person name="Goeker M."/>
        </authorList>
    </citation>
    <scope>NUCLEOTIDE SEQUENCE [LARGE SCALE GENOMIC DNA]</scope>
    <source>
        <strain evidence="2 3">DSM 3183</strain>
    </source>
</reference>
<sequence>MSETSHDISTLNEQSATTFDSIDGYTDASKSSDNPRFAALLTARSVEREAAIRMLRTEVIRLGGRPDDSGTVLRGAHRMFMNLKSVIIGRGQSAIIAEVEQGEDHIKAKFEDAIADGDLSPQVMHTIRECYVSTKQGHDEMRNLKLSTNLTHPPRVRATGLPRHRSA</sequence>
<evidence type="ECO:0000313" key="2">
    <source>
        <dbReference type="EMBL" id="PXW77523.1"/>
    </source>
</evidence>
<dbReference type="InterPro" id="IPR019052">
    <property type="entry name" value="DUF2383"/>
</dbReference>
<dbReference type="InterPro" id="IPR011971">
    <property type="entry name" value="CHP02284"/>
</dbReference>
<keyword evidence="3" id="KW-1185">Reference proteome</keyword>
<protein>
    <submittedName>
        <fullName evidence="2">Uncharacterized protein (TIGR02284 family)</fullName>
    </submittedName>
</protein>
<evidence type="ECO:0000313" key="3">
    <source>
        <dbReference type="Proteomes" id="UP000248014"/>
    </source>
</evidence>
<dbReference type="NCBIfam" id="TIGR02284">
    <property type="entry name" value="PA2169 family four-helix-bundle protein"/>
    <property type="match status" value="1"/>
</dbReference>
<dbReference type="InterPro" id="IPR012347">
    <property type="entry name" value="Ferritin-like"/>
</dbReference>
<organism evidence="2 3">
    <name type="scientific">Blastomonas natatoria</name>
    <dbReference type="NCBI Taxonomy" id="34015"/>
    <lineage>
        <taxon>Bacteria</taxon>
        <taxon>Pseudomonadati</taxon>
        <taxon>Pseudomonadota</taxon>
        <taxon>Alphaproteobacteria</taxon>
        <taxon>Sphingomonadales</taxon>
        <taxon>Sphingomonadaceae</taxon>
        <taxon>Blastomonas</taxon>
    </lineage>
</organism>
<dbReference type="RefSeq" id="WP_110298034.1">
    <property type="nucleotide sequence ID" value="NZ_QJJM01000004.1"/>
</dbReference>
<comment type="caution">
    <text evidence="2">The sequence shown here is derived from an EMBL/GenBank/DDBJ whole genome shotgun (WGS) entry which is preliminary data.</text>
</comment>